<dbReference type="InterPro" id="IPR009045">
    <property type="entry name" value="Zn_M74/Hedgehog-like"/>
</dbReference>
<feature type="transmembrane region" description="Helical" evidence="1">
    <location>
        <begin position="6"/>
        <end position="27"/>
    </location>
</feature>
<dbReference type="EMBL" id="CP016364">
    <property type="protein sequence ID" value="APG46069.1"/>
    <property type="molecule type" value="Genomic_DNA"/>
</dbReference>
<organism evidence="2 3">
    <name type="scientific">Phaeobacter porticola</name>
    <dbReference type="NCBI Taxonomy" id="1844006"/>
    <lineage>
        <taxon>Bacteria</taxon>
        <taxon>Pseudomonadati</taxon>
        <taxon>Pseudomonadota</taxon>
        <taxon>Alphaproteobacteria</taxon>
        <taxon>Rhodobacterales</taxon>
        <taxon>Roseobacteraceae</taxon>
        <taxon>Phaeobacter</taxon>
    </lineage>
</organism>
<dbReference type="OrthoDB" id="655954at2"/>
<sequence length="247" mass="28165">MMKFVVHGLIVLFLTVVTQIGGLAWFVSRLFRRSLLVFVIVYVAFSIGAQYTAPAFGRTPLSCFGSGNLQVQSWFYCALNRTYVSPALLEVLQDNADEVAREYPGTVTLVLDANFPFWDGFPLLPHLSHDDGEKVDLAFFYSDEGGFVPGAVQSPIGYFAFESGPTECRNTWLSLRWDLDWVQGFWRDLTLGEGRTFFLVRTLAEEPRVQKVFIEPHLKDRMGTDFRKIRFQGCRAARHDDHIHVQI</sequence>
<dbReference type="SUPFAM" id="SSF55166">
    <property type="entry name" value="Hedgehog/DD-peptidase"/>
    <property type="match status" value="1"/>
</dbReference>
<name>A0A1L3I1T6_9RHOB</name>
<dbReference type="KEGG" id="php:PhaeoP97_00625"/>
<proteinExistence type="predicted"/>
<keyword evidence="1" id="KW-1133">Transmembrane helix</keyword>
<protein>
    <submittedName>
        <fullName evidence="2">Uncharacterized protein</fullName>
    </submittedName>
</protein>
<evidence type="ECO:0000256" key="1">
    <source>
        <dbReference type="SAM" id="Phobius"/>
    </source>
</evidence>
<keyword evidence="3" id="KW-1185">Reference proteome</keyword>
<evidence type="ECO:0000313" key="3">
    <source>
        <dbReference type="Proteomes" id="UP000183859"/>
    </source>
</evidence>
<dbReference type="STRING" id="1844006.PhaeoP97_00625"/>
<gene>
    <name evidence="2" type="ORF">PhaeoP97_00625</name>
</gene>
<feature type="transmembrane region" description="Helical" evidence="1">
    <location>
        <begin position="34"/>
        <end position="53"/>
    </location>
</feature>
<dbReference type="AlphaFoldDB" id="A0A1L3I1T6"/>
<keyword evidence="1" id="KW-0472">Membrane</keyword>
<keyword evidence="1" id="KW-0812">Transmembrane</keyword>
<dbReference type="RefSeq" id="WP_072503834.1">
    <property type="nucleotide sequence ID" value="NZ_CP016364.1"/>
</dbReference>
<accession>A0A1L3I1T6</accession>
<dbReference type="Proteomes" id="UP000183859">
    <property type="component" value="Chromosome"/>
</dbReference>
<evidence type="ECO:0000313" key="2">
    <source>
        <dbReference type="EMBL" id="APG46069.1"/>
    </source>
</evidence>
<reference evidence="3" key="1">
    <citation type="submission" date="2016-07" db="EMBL/GenBank/DDBJ databases">
        <title>Phaeobacter portensis sp. nov., a tropodithietic acid producing bacterium isolated from a German harbor.</title>
        <authorList>
            <person name="Freese H.M."/>
            <person name="Bunk B."/>
            <person name="Breider S."/>
            <person name="Brinkhoff T."/>
        </authorList>
    </citation>
    <scope>NUCLEOTIDE SEQUENCE [LARGE SCALE GENOMIC DNA]</scope>
    <source>
        <strain evidence="3">P97</strain>
    </source>
</reference>
<dbReference type="Gene3D" id="3.30.1380.10">
    <property type="match status" value="1"/>
</dbReference>